<name>A0A0E0D351_9ORYZ</name>
<dbReference type="SUPFAM" id="SSF46689">
    <property type="entry name" value="Homeodomain-like"/>
    <property type="match status" value="1"/>
</dbReference>
<evidence type="ECO:0000259" key="15">
    <source>
        <dbReference type="PROSITE" id="PS51294"/>
    </source>
</evidence>
<keyword evidence="10" id="KW-0539">Nucleus</keyword>
<reference evidence="16" key="1">
    <citation type="submission" date="2015-04" db="UniProtKB">
        <authorList>
            <consortium name="EnsemblPlants"/>
        </authorList>
    </citation>
    <scope>IDENTIFICATION</scope>
</reference>
<feature type="compositionally biased region" description="Basic and acidic residues" evidence="13">
    <location>
        <begin position="27"/>
        <end position="39"/>
    </location>
</feature>
<dbReference type="Gramene" id="OMERI03G21920.1">
    <property type="protein sequence ID" value="OMERI03G21920.1"/>
    <property type="gene ID" value="OMERI03G21920"/>
</dbReference>
<keyword evidence="6" id="KW-0287">Flowering</keyword>
<feature type="domain" description="HTH myb-type" evidence="15">
    <location>
        <begin position="54"/>
        <end position="103"/>
    </location>
</feature>
<dbReference type="EnsemblPlants" id="OMERI03G21920.1">
    <property type="protein sequence ID" value="OMERI03G21920.1"/>
    <property type="gene ID" value="OMERI03G21920"/>
</dbReference>
<evidence type="ECO:0000256" key="11">
    <source>
        <dbReference type="ARBA" id="ARBA00071221"/>
    </source>
</evidence>
<evidence type="ECO:0000256" key="7">
    <source>
        <dbReference type="ARBA" id="ARBA00023125"/>
    </source>
</evidence>
<evidence type="ECO:0000256" key="6">
    <source>
        <dbReference type="ARBA" id="ARBA00023089"/>
    </source>
</evidence>
<dbReference type="CDD" id="cd00167">
    <property type="entry name" value="SANT"/>
    <property type="match status" value="2"/>
</dbReference>
<evidence type="ECO:0000256" key="10">
    <source>
        <dbReference type="ARBA" id="ARBA00023242"/>
    </source>
</evidence>
<evidence type="ECO:0000256" key="1">
    <source>
        <dbReference type="ARBA" id="ARBA00004123"/>
    </source>
</evidence>
<dbReference type="AlphaFoldDB" id="A0A0E0D351"/>
<feature type="domain" description="Myb-like" evidence="14">
    <location>
        <begin position="104"/>
        <end position="154"/>
    </location>
</feature>
<dbReference type="Proteomes" id="UP000008021">
    <property type="component" value="Chromosome 3"/>
</dbReference>
<dbReference type="PROSITE" id="PS51294">
    <property type="entry name" value="HTH_MYB"/>
    <property type="match status" value="2"/>
</dbReference>
<evidence type="ECO:0000256" key="8">
    <source>
        <dbReference type="ARBA" id="ARBA00023159"/>
    </source>
</evidence>
<sequence length="491" mass="51906">MEEMIKPAPAPASSEEEKEVMATAATGERRHEEATAGREEQEEEEGEEEAPVVLKKGPWTTAEDAVLVQHVRQNGEGNWNAVQRMTGLLRCGKSCRLRWTNHLRPNLKKGSFSPDEELLIAQLHAQLGNKWARMASHLPGRTDNEIKNYWNTRTKRRQRAGLPVYPPDVQLHLAFAKRCRYDDFSSPLSSPQQSAGSNVLSMDAADAAGAASSGYTSARPPPLDLAGQLTMGSRPVQLLAATPFSAPSSPWGKPFARNAQFFQFPHSSPVSPTTPTGPVHVHPVTPELSLGYGPHAGDRARLPPVSPSPGARAELPSSQLRPAMAPTTATAAAAATTGVLVGGALQDHPNAASLEAMLQELHDAIKIEPPAPPENRGTEEGGGGDLRGVSGDGKPEVELKDDIETLFDLIIPATFPAAAAPEPAAAMASSAAPNHSGSVSQHSSEDQDHSNADVVLDLPILTGGGGGSSEQDDWSLDGAACQWNNISGGIC</sequence>
<feature type="compositionally biased region" description="Low complexity" evidence="13">
    <location>
        <begin position="268"/>
        <end position="286"/>
    </location>
</feature>
<keyword evidence="17" id="KW-1185">Reference proteome</keyword>
<feature type="region of interest" description="Disordered" evidence="13">
    <location>
        <begin position="367"/>
        <end position="396"/>
    </location>
</feature>
<protein>
    <recommendedName>
        <fullName evidence="11">Transcription factor GAMYB</fullName>
    </recommendedName>
    <alternativeName>
        <fullName evidence="12">OsGAMyb</fullName>
    </alternativeName>
</protein>
<feature type="domain" description="Myb-like" evidence="14">
    <location>
        <begin position="54"/>
        <end position="103"/>
    </location>
</feature>
<evidence type="ECO:0000313" key="17">
    <source>
        <dbReference type="Proteomes" id="UP000008021"/>
    </source>
</evidence>
<dbReference type="PROSITE" id="PS50090">
    <property type="entry name" value="MYB_LIKE"/>
    <property type="match status" value="2"/>
</dbReference>
<dbReference type="InterPro" id="IPR017930">
    <property type="entry name" value="Myb_dom"/>
</dbReference>
<dbReference type="GO" id="GO:0009555">
    <property type="term" value="P:pollen development"/>
    <property type="evidence" value="ECO:0007669"/>
    <property type="project" value="UniProtKB-ARBA"/>
</dbReference>
<dbReference type="STRING" id="40149.A0A0E0D351"/>
<feature type="region of interest" description="Disordered" evidence="13">
    <location>
        <begin position="268"/>
        <end position="317"/>
    </location>
</feature>
<keyword evidence="7" id="KW-0238">DNA-binding</keyword>
<dbReference type="eggNOG" id="KOG0048">
    <property type="taxonomic scope" value="Eukaryota"/>
</dbReference>
<dbReference type="Gene3D" id="1.10.10.60">
    <property type="entry name" value="Homeodomain-like"/>
    <property type="match status" value="2"/>
</dbReference>
<accession>A0A0E0D351</accession>
<keyword evidence="9" id="KW-0804">Transcription</keyword>
<dbReference type="GO" id="GO:0003677">
    <property type="term" value="F:DNA binding"/>
    <property type="evidence" value="ECO:0007669"/>
    <property type="project" value="UniProtKB-KW"/>
</dbReference>
<keyword evidence="2" id="KW-0217">Developmental protein</keyword>
<keyword evidence="8" id="KW-0010">Activator</keyword>
<evidence type="ECO:0000256" key="13">
    <source>
        <dbReference type="SAM" id="MobiDB-lite"/>
    </source>
</evidence>
<feature type="compositionally biased region" description="Acidic residues" evidence="13">
    <location>
        <begin position="40"/>
        <end position="50"/>
    </location>
</feature>
<evidence type="ECO:0000259" key="14">
    <source>
        <dbReference type="PROSITE" id="PS50090"/>
    </source>
</evidence>
<evidence type="ECO:0000256" key="2">
    <source>
        <dbReference type="ARBA" id="ARBA00022473"/>
    </source>
</evidence>
<dbReference type="InterPro" id="IPR009057">
    <property type="entry name" value="Homeodomain-like_sf"/>
</dbReference>
<dbReference type="PANTHER" id="PTHR47995">
    <property type="entry name" value="TRANSCRIPTION FACTOR MYB33-RELATED"/>
    <property type="match status" value="1"/>
</dbReference>
<feature type="region of interest" description="Disordered" evidence="13">
    <location>
        <begin position="425"/>
        <end position="450"/>
    </location>
</feature>
<reference evidence="16" key="2">
    <citation type="submission" date="2018-05" db="EMBL/GenBank/DDBJ databases">
        <title>OmerRS3 (Oryza meridionalis Reference Sequence Version 3).</title>
        <authorList>
            <person name="Zhang J."/>
            <person name="Kudrna D."/>
            <person name="Lee S."/>
            <person name="Talag J."/>
            <person name="Welchert J."/>
            <person name="Wing R.A."/>
        </authorList>
    </citation>
    <scope>NUCLEOTIDE SEQUENCE [LARGE SCALE GENOMIC DNA]</scope>
    <source>
        <strain evidence="16">cv. OR44</strain>
    </source>
</reference>
<evidence type="ECO:0000256" key="5">
    <source>
        <dbReference type="ARBA" id="ARBA00023015"/>
    </source>
</evidence>
<dbReference type="GO" id="GO:0009908">
    <property type="term" value="P:flower development"/>
    <property type="evidence" value="ECO:0007669"/>
    <property type="project" value="UniProtKB-KW"/>
</dbReference>
<dbReference type="InterPro" id="IPR001005">
    <property type="entry name" value="SANT/Myb"/>
</dbReference>
<dbReference type="FunFam" id="1.10.10.60:FF:000119">
    <property type="entry name" value="Transcription factor GAMYB"/>
    <property type="match status" value="1"/>
</dbReference>
<keyword evidence="4" id="KW-0221">Differentiation</keyword>
<feature type="domain" description="HTH myb-type" evidence="15">
    <location>
        <begin position="104"/>
        <end position="158"/>
    </location>
</feature>
<comment type="subcellular location">
    <subcellularLocation>
        <location evidence="1">Nucleus</location>
    </subcellularLocation>
</comment>
<evidence type="ECO:0000313" key="16">
    <source>
        <dbReference type="EnsemblPlants" id="OMERI03G21920.1"/>
    </source>
</evidence>
<organism evidence="16">
    <name type="scientific">Oryza meridionalis</name>
    <dbReference type="NCBI Taxonomy" id="40149"/>
    <lineage>
        <taxon>Eukaryota</taxon>
        <taxon>Viridiplantae</taxon>
        <taxon>Streptophyta</taxon>
        <taxon>Embryophyta</taxon>
        <taxon>Tracheophyta</taxon>
        <taxon>Spermatophyta</taxon>
        <taxon>Magnoliopsida</taxon>
        <taxon>Liliopsida</taxon>
        <taxon>Poales</taxon>
        <taxon>Poaceae</taxon>
        <taxon>BOP clade</taxon>
        <taxon>Oryzoideae</taxon>
        <taxon>Oryzeae</taxon>
        <taxon>Oryzinae</taxon>
        <taxon>Oryza</taxon>
    </lineage>
</organism>
<keyword evidence="5" id="KW-0805">Transcription regulation</keyword>
<evidence type="ECO:0000256" key="3">
    <source>
        <dbReference type="ARBA" id="ARBA00022737"/>
    </source>
</evidence>
<dbReference type="GO" id="GO:0005634">
    <property type="term" value="C:nucleus"/>
    <property type="evidence" value="ECO:0007669"/>
    <property type="project" value="UniProtKB-SubCell"/>
</dbReference>
<dbReference type="Pfam" id="PF00249">
    <property type="entry name" value="Myb_DNA-binding"/>
    <property type="match status" value="2"/>
</dbReference>
<proteinExistence type="predicted"/>
<dbReference type="GO" id="GO:0030154">
    <property type="term" value="P:cell differentiation"/>
    <property type="evidence" value="ECO:0007669"/>
    <property type="project" value="UniProtKB-KW"/>
</dbReference>
<evidence type="ECO:0000256" key="9">
    <source>
        <dbReference type="ARBA" id="ARBA00023163"/>
    </source>
</evidence>
<feature type="region of interest" description="Disordered" evidence="13">
    <location>
        <begin position="1"/>
        <end position="58"/>
    </location>
</feature>
<dbReference type="PANTHER" id="PTHR47995:SF1">
    <property type="entry name" value="OS03G0578900 PROTEIN"/>
    <property type="match status" value="1"/>
</dbReference>
<evidence type="ECO:0000256" key="12">
    <source>
        <dbReference type="ARBA" id="ARBA00078675"/>
    </source>
</evidence>
<evidence type="ECO:0000256" key="4">
    <source>
        <dbReference type="ARBA" id="ARBA00022782"/>
    </source>
</evidence>
<dbReference type="HOGENOM" id="CLU_039017_0_0_1"/>
<dbReference type="SMART" id="SM00717">
    <property type="entry name" value="SANT"/>
    <property type="match status" value="2"/>
</dbReference>
<dbReference type="FunFam" id="1.10.10.60:FF:000001">
    <property type="entry name" value="MYB-related transcription factor"/>
    <property type="match status" value="1"/>
</dbReference>
<keyword evidence="3" id="KW-0677">Repeat</keyword>